<gene>
    <name evidence="3" type="ORF">GCM10025875_34420</name>
</gene>
<comment type="caution">
    <text evidence="3">The sequence shown here is derived from an EMBL/GenBank/DDBJ whole genome shotgun (WGS) entry which is preliminary data.</text>
</comment>
<reference evidence="3" key="2">
    <citation type="submission" date="2023-02" db="EMBL/GenBank/DDBJ databases">
        <authorList>
            <person name="Sun Q."/>
            <person name="Mori K."/>
        </authorList>
    </citation>
    <scope>NUCLEOTIDE SEQUENCE</scope>
    <source>
        <strain evidence="3">NBRC 112290</strain>
    </source>
</reference>
<evidence type="ECO:0000259" key="1">
    <source>
        <dbReference type="Pfam" id="PF13173"/>
    </source>
</evidence>
<evidence type="ECO:0000259" key="2">
    <source>
        <dbReference type="Pfam" id="PF13635"/>
    </source>
</evidence>
<dbReference type="InterPro" id="IPR041682">
    <property type="entry name" value="AAA_14"/>
</dbReference>
<name>A0AA37XHT4_9MICO</name>
<dbReference type="InterPro" id="IPR025420">
    <property type="entry name" value="DUF4143"/>
</dbReference>
<proteinExistence type="predicted"/>
<feature type="domain" description="DUF4143" evidence="2">
    <location>
        <begin position="210"/>
        <end position="365"/>
    </location>
</feature>
<dbReference type="AlphaFoldDB" id="A0AA37XHT4"/>
<dbReference type="Pfam" id="PF13635">
    <property type="entry name" value="DUF4143"/>
    <property type="match status" value="1"/>
</dbReference>
<sequence>MRYGRVVKYRRREADARIARALGVMGGVVLEGPRACGKTSTGSHHARSAVRLDESRSVAELAELDPTGLLEGETPRLIDEWQLTPSLWNVIRHEVDRRQAPGQFILSGSATPTDDVRRHSGAGRFARIRMRPMSIHERGRSTAAVSLAALGDEPLTGVRSDLTYQDLAVEAVRGGWPALIDASASDAREFTASYLQDLMATDLRLATGVRHDPVRVGRLLASLARTIGTEVTTASLAADVAADGAAVDRDTVRRYLDALTRVFVVDEQPAWAVSLRSRTRLRQQPKMHLADPSLACAALRLTPARLAGDPEYFGQVFESMAVADLRASIESWGGQVHHYRDSTGLEVDAILELDDGGWAACEVKLGASRVEAAEAALLRLRERVDVGRTGRPRFLAVITGTEHGYTLPSGVHVLPLGALAP</sequence>
<dbReference type="EMBL" id="BSUM01000001">
    <property type="protein sequence ID" value="GMA33450.1"/>
    <property type="molecule type" value="Genomic_DNA"/>
</dbReference>
<reference evidence="3" key="1">
    <citation type="journal article" date="2014" name="Int. J. Syst. Evol. Microbiol.">
        <title>Complete genome sequence of Corynebacterium casei LMG S-19264T (=DSM 44701T), isolated from a smear-ripened cheese.</title>
        <authorList>
            <consortium name="US DOE Joint Genome Institute (JGI-PGF)"/>
            <person name="Walter F."/>
            <person name="Albersmeier A."/>
            <person name="Kalinowski J."/>
            <person name="Ruckert C."/>
        </authorList>
    </citation>
    <scope>NUCLEOTIDE SEQUENCE</scope>
    <source>
        <strain evidence="3">NBRC 112290</strain>
    </source>
</reference>
<protein>
    <submittedName>
        <fullName evidence="3">ATPase AAA</fullName>
    </submittedName>
</protein>
<keyword evidence="4" id="KW-1185">Reference proteome</keyword>
<feature type="domain" description="AAA" evidence="1">
    <location>
        <begin position="28"/>
        <end position="137"/>
    </location>
</feature>
<dbReference type="Pfam" id="PF13173">
    <property type="entry name" value="AAA_14"/>
    <property type="match status" value="1"/>
</dbReference>
<evidence type="ECO:0000313" key="4">
    <source>
        <dbReference type="Proteomes" id="UP001157161"/>
    </source>
</evidence>
<evidence type="ECO:0000313" key="3">
    <source>
        <dbReference type="EMBL" id="GMA33450.1"/>
    </source>
</evidence>
<organism evidence="3 4">
    <name type="scientific">Litorihabitans aurantiacus</name>
    <dbReference type="NCBI Taxonomy" id="1930061"/>
    <lineage>
        <taxon>Bacteria</taxon>
        <taxon>Bacillati</taxon>
        <taxon>Actinomycetota</taxon>
        <taxon>Actinomycetes</taxon>
        <taxon>Micrococcales</taxon>
        <taxon>Beutenbergiaceae</taxon>
        <taxon>Litorihabitans</taxon>
    </lineage>
</organism>
<accession>A0AA37XHT4</accession>
<dbReference type="Proteomes" id="UP001157161">
    <property type="component" value="Unassembled WGS sequence"/>
</dbReference>
<dbReference type="PANTHER" id="PTHR43566:SF2">
    <property type="entry name" value="DUF4143 DOMAIN-CONTAINING PROTEIN"/>
    <property type="match status" value="1"/>
</dbReference>
<dbReference type="PANTHER" id="PTHR43566">
    <property type="entry name" value="CONSERVED PROTEIN"/>
    <property type="match status" value="1"/>
</dbReference>